<dbReference type="SMART" id="SM00612">
    <property type="entry name" value="Kelch"/>
    <property type="match status" value="5"/>
</dbReference>
<dbReference type="Pfam" id="PF24681">
    <property type="entry name" value="Kelch_KLHDC2_KLHL20_DRC7"/>
    <property type="match status" value="1"/>
</dbReference>
<keyword evidence="2" id="KW-0677">Repeat</keyword>
<name>A0AAV2M4N8_KNICA</name>
<dbReference type="Proteomes" id="UP001497482">
    <property type="component" value="Chromosome 6"/>
</dbReference>
<dbReference type="InterPro" id="IPR006652">
    <property type="entry name" value="Kelch_1"/>
</dbReference>
<evidence type="ECO:0000256" key="1">
    <source>
        <dbReference type="ARBA" id="ARBA00022441"/>
    </source>
</evidence>
<dbReference type="SMART" id="SM00875">
    <property type="entry name" value="BACK"/>
    <property type="match status" value="1"/>
</dbReference>
<dbReference type="InterPro" id="IPR011705">
    <property type="entry name" value="BACK"/>
</dbReference>
<dbReference type="Pfam" id="PF01344">
    <property type="entry name" value="Kelch_1"/>
    <property type="match status" value="1"/>
</dbReference>
<dbReference type="Pfam" id="PF07707">
    <property type="entry name" value="BACK"/>
    <property type="match status" value="1"/>
</dbReference>
<keyword evidence="5" id="KW-1185">Reference proteome</keyword>
<evidence type="ECO:0000256" key="2">
    <source>
        <dbReference type="ARBA" id="ARBA00022737"/>
    </source>
</evidence>
<dbReference type="PANTHER" id="PTHR45632">
    <property type="entry name" value="LD33804P"/>
    <property type="match status" value="1"/>
</dbReference>
<dbReference type="Gene3D" id="3.30.710.10">
    <property type="entry name" value="Potassium Channel Kv1.1, Chain A"/>
    <property type="match status" value="1"/>
</dbReference>
<accession>A0AAV2M4N8</accession>
<dbReference type="InterPro" id="IPR000210">
    <property type="entry name" value="BTB/POZ_dom"/>
</dbReference>
<feature type="domain" description="BTB" evidence="3">
    <location>
        <begin position="18"/>
        <end position="84"/>
    </location>
</feature>
<dbReference type="AlphaFoldDB" id="A0AAV2M4N8"/>
<evidence type="ECO:0000313" key="4">
    <source>
        <dbReference type="EMBL" id="CAL1608302.1"/>
    </source>
</evidence>
<gene>
    <name evidence="4" type="ORF">KC01_LOCUS35259</name>
</gene>
<dbReference type="PANTHER" id="PTHR45632:SF3">
    <property type="entry name" value="KELCH-LIKE PROTEIN 32"/>
    <property type="match status" value="1"/>
</dbReference>
<dbReference type="InterPro" id="IPR017096">
    <property type="entry name" value="BTB-kelch_protein"/>
</dbReference>
<dbReference type="Pfam" id="PF00651">
    <property type="entry name" value="BTB"/>
    <property type="match status" value="1"/>
</dbReference>
<dbReference type="SUPFAM" id="SSF117281">
    <property type="entry name" value="Kelch motif"/>
    <property type="match status" value="1"/>
</dbReference>
<dbReference type="SUPFAM" id="SSF54695">
    <property type="entry name" value="POZ domain"/>
    <property type="match status" value="1"/>
</dbReference>
<dbReference type="Gene3D" id="2.120.10.80">
    <property type="entry name" value="Kelch-type beta propeller"/>
    <property type="match status" value="1"/>
</dbReference>
<dbReference type="PIRSF" id="PIRSF037037">
    <property type="entry name" value="Kelch-like_protein_gigaxonin"/>
    <property type="match status" value="1"/>
</dbReference>
<evidence type="ECO:0000259" key="3">
    <source>
        <dbReference type="PROSITE" id="PS50097"/>
    </source>
</evidence>
<sequence length="552" mass="62685">MSPPDVSLDEFRHKNVFCDAVMKVENQEFPVHKVIMCQSSEYFRAMFERWAPAEQRAFPLGGLSPHIMSVLLEWIYTASVDLSLDTVQELVMAADMLLLEDLVQICFDYMLEHLNVHSSISVWHLADVVLSAQTREVCRWFILKHFKEVMVNEEFQQLTAEELSDFLEDDGLHVEEEITVFQAVVQWNDSNILRVITRLCSFMSHDKDSKDRRCHGRANVFIRYSLIPYNIIKNHILNHPLTGVHSLLTVHRNLFLNNELPLRPRQPESVLLAIGGWSEGNATNAIEAYNYKTDCWTNISSQEETPRAYHGSIVVDGFLYCLGGFNRTERINTMPTLLYVSVTELNGRIYALGGYNGRSQLNTAEVFDLRSNQWSMIAPMNEQRSDAYCATLNGVIYICGGFNDTDCLQTVERYSIESNQWTPIAPMSVPRSGVRVVAFSNLIYAVGGFDGVQRLRSTEVYDPHVNSWQQLAGMKLSRSNFGIEVVNKRIFAVGGYNGVSTTHEAEAYDPTEDSWTQVHHMAIHRSALDCCVIPVFPNISDSIMPPTVSDLC</sequence>
<dbReference type="PROSITE" id="PS50097">
    <property type="entry name" value="BTB"/>
    <property type="match status" value="1"/>
</dbReference>
<dbReference type="Gene3D" id="1.25.40.420">
    <property type="match status" value="1"/>
</dbReference>
<dbReference type="InterPro" id="IPR011333">
    <property type="entry name" value="SKP1/BTB/POZ_sf"/>
</dbReference>
<organism evidence="4 5">
    <name type="scientific">Knipowitschia caucasica</name>
    <name type="common">Caucasian dwarf goby</name>
    <name type="synonym">Pomatoschistus caucasicus</name>
    <dbReference type="NCBI Taxonomy" id="637954"/>
    <lineage>
        <taxon>Eukaryota</taxon>
        <taxon>Metazoa</taxon>
        <taxon>Chordata</taxon>
        <taxon>Craniata</taxon>
        <taxon>Vertebrata</taxon>
        <taxon>Euteleostomi</taxon>
        <taxon>Actinopterygii</taxon>
        <taxon>Neopterygii</taxon>
        <taxon>Teleostei</taxon>
        <taxon>Neoteleostei</taxon>
        <taxon>Acanthomorphata</taxon>
        <taxon>Gobiaria</taxon>
        <taxon>Gobiiformes</taxon>
        <taxon>Gobioidei</taxon>
        <taxon>Gobiidae</taxon>
        <taxon>Gobiinae</taxon>
        <taxon>Knipowitschia</taxon>
    </lineage>
</organism>
<dbReference type="InterPro" id="IPR015915">
    <property type="entry name" value="Kelch-typ_b-propeller"/>
</dbReference>
<evidence type="ECO:0000313" key="5">
    <source>
        <dbReference type="Proteomes" id="UP001497482"/>
    </source>
</evidence>
<dbReference type="SMART" id="SM00225">
    <property type="entry name" value="BTB"/>
    <property type="match status" value="1"/>
</dbReference>
<proteinExistence type="predicted"/>
<reference evidence="4 5" key="1">
    <citation type="submission" date="2024-04" db="EMBL/GenBank/DDBJ databases">
        <authorList>
            <person name="Waldvogel A.-M."/>
            <person name="Schoenle A."/>
        </authorList>
    </citation>
    <scope>NUCLEOTIDE SEQUENCE [LARGE SCALE GENOMIC DNA]</scope>
</reference>
<protein>
    <recommendedName>
        <fullName evidence="3">BTB domain-containing protein</fullName>
    </recommendedName>
</protein>
<dbReference type="EMBL" id="OZ035828">
    <property type="protein sequence ID" value="CAL1608302.1"/>
    <property type="molecule type" value="Genomic_DNA"/>
</dbReference>
<keyword evidence="1" id="KW-0880">Kelch repeat</keyword>